<keyword evidence="3" id="KW-0677">Repeat</keyword>
<feature type="compositionally biased region" description="Low complexity" evidence="4">
    <location>
        <begin position="550"/>
        <end position="560"/>
    </location>
</feature>
<feature type="region of interest" description="Disordered" evidence="4">
    <location>
        <begin position="550"/>
        <end position="598"/>
    </location>
</feature>
<dbReference type="SMART" id="SM00368">
    <property type="entry name" value="LRR_RI"/>
    <property type="match status" value="7"/>
</dbReference>
<evidence type="ECO:0000256" key="4">
    <source>
        <dbReference type="SAM" id="MobiDB-lite"/>
    </source>
</evidence>
<evidence type="ECO:0000313" key="5">
    <source>
        <dbReference type="EMBL" id="ORZ25960.1"/>
    </source>
</evidence>
<dbReference type="InterPro" id="IPR032675">
    <property type="entry name" value="LRR_dom_sf"/>
</dbReference>
<keyword evidence="2" id="KW-0433">Leucine-rich repeat</keyword>
<dbReference type="Gene3D" id="3.80.10.10">
    <property type="entry name" value="Ribonuclease Inhibitor"/>
    <property type="match status" value="4"/>
</dbReference>
<sequence length="598" mass="65992">MNDTKTNKGILKKGLNTNISTQASSSSWLTRIQSKIFTAQPDDGNLQLQRRDLKRVTFSMGYLTTEHLHHNDILDNEDKKRTESCCSTFESTDFADYSFSLPHCYEKACRLREEKEWPLFMNMLQTHCSIPLTTIDLSNHSIGHSSLGPLADIFLLDFGLRNLRLTNCGLDDESVGMLLNSLLIVDSVVELDLSHNPLKLKGFKLLSIYIVESRSINSLNVAGISPDRRATQYLAQALLHTPSLQHLNMDQCTLKSTHLETIANSVCRSPSLTSISLRYNRFSSGSPPSLAALILNDHQQVDMDWNYYNETSIRKYGDFHGHPIDPSGGLQRLDLSGNSLQASSLGSFCQAMYSNLTLKHLSLANCHICPKGCEIIADALYTNQHLTNLDLSGNPIINDSDEGIHALKTALLRNGTLQELILKNTGLNTTATIMLAEVLPMNSALTRLDFSENPSITLAGILALSISIKMNGTLTFLDISIPSNDTELSDLQNDIAAVCTTNMIQRIERQRQEEKRKYQKRKQQQQQQEGTYGTLDGAAAPLSSIVLSTSLSPSSSSITSMLPQTPTSEKSTELDFKITTPSTSSPLSSPVTSTCPSD</sequence>
<dbReference type="GO" id="GO:0005829">
    <property type="term" value="C:cytosol"/>
    <property type="evidence" value="ECO:0007669"/>
    <property type="project" value="TreeGrafter"/>
</dbReference>
<accession>A0A1X2J2C8</accession>
<dbReference type="PANTHER" id="PTHR24113">
    <property type="entry name" value="RAN GTPASE-ACTIVATING PROTEIN 1"/>
    <property type="match status" value="1"/>
</dbReference>
<organism evidence="5 6">
    <name type="scientific">Absidia repens</name>
    <dbReference type="NCBI Taxonomy" id="90262"/>
    <lineage>
        <taxon>Eukaryota</taxon>
        <taxon>Fungi</taxon>
        <taxon>Fungi incertae sedis</taxon>
        <taxon>Mucoromycota</taxon>
        <taxon>Mucoromycotina</taxon>
        <taxon>Mucoromycetes</taxon>
        <taxon>Mucorales</taxon>
        <taxon>Cunninghamellaceae</taxon>
        <taxon>Absidia</taxon>
    </lineage>
</organism>
<feature type="region of interest" description="Disordered" evidence="4">
    <location>
        <begin position="510"/>
        <end position="535"/>
    </location>
</feature>
<dbReference type="PANTHER" id="PTHR24113:SF12">
    <property type="entry name" value="RAN GTPASE-ACTIVATING PROTEIN 1"/>
    <property type="match status" value="1"/>
</dbReference>
<dbReference type="GO" id="GO:0031267">
    <property type="term" value="F:small GTPase binding"/>
    <property type="evidence" value="ECO:0007669"/>
    <property type="project" value="TreeGrafter"/>
</dbReference>
<dbReference type="Pfam" id="PF00560">
    <property type="entry name" value="LRR_1"/>
    <property type="match status" value="2"/>
</dbReference>
<dbReference type="AlphaFoldDB" id="A0A1X2J2C8"/>
<evidence type="ECO:0000256" key="3">
    <source>
        <dbReference type="ARBA" id="ARBA00022737"/>
    </source>
</evidence>
<name>A0A1X2J2C8_9FUNG</name>
<comment type="caution">
    <text evidence="5">The sequence shown here is derived from an EMBL/GenBank/DDBJ whole genome shotgun (WGS) entry which is preliminary data.</text>
</comment>
<dbReference type="OrthoDB" id="120976at2759"/>
<gene>
    <name evidence="5" type="ORF">BCR42DRAFT_401293</name>
</gene>
<dbReference type="InterPro" id="IPR001611">
    <property type="entry name" value="Leu-rich_rpt"/>
</dbReference>
<dbReference type="EMBL" id="MCGE01000001">
    <property type="protein sequence ID" value="ORZ25960.1"/>
    <property type="molecule type" value="Genomic_DNA"/>
</dbReference>
<dbReference type="GO" id="GO:0048471">
    <property type="term" value="C:perinuclear region of cytoplasm"/>
    <property type="evidence" value="ECO:0007669"/>
    <property type="project" value="TreeGrafter"/>
</dbReference>
<dbReference type="SUPFAM" id="SSF52047">
    <property type="entry name" value="RNI-like"/>
    <property type="match status" value="1"/>
</dbReference>
<keyword evidence="6" id="KW-1185">Reference proteome</keyword>
<evidence type="ECO:0000256" key="1">
    <source>
        <dbReference type="ARBA" id="ARBA00022468"/>
    </source>
</evidence>
<evidence type="ECO:0000256" key="2">
    <source>
        <dbReference type="ARBA" id="ARBA00022614"/>
    </source>
</evidence>
<reference evidence="5 6" key="1">
    <citation type="submission" date="2016-07" db="EMBL/GenBank/DDBJ databases">
        <title>Pervasive Adenine N6-methylation of Active Genes in Fungi.</title>
        <authorList>
            <consortium name="DOE Joint Genome Institute"/>
            <person name="Mondo S.J."/>
            <person name="Dannebaum R.O."/>
            <person name="Kuo R.C."/>
            <person name="Labutti K."/>
            <person name="Haridas S."/>
            <person name="Kuo A."/>
            <person name="Salamov A."/>
            <person name="Ahrendt S.R."/>
            <person name="Lipzen A."/>
            <person name="Sullivan W."/>
            <person name="Andreopoulos W.B."/>
            <person name="Clum A."/>
            <person name="Lindquist E."/>
            <person name="Daum C."/>
            <person name="Ramamoorthy G.K."/>
            <person name="Gryganskyi A."/>
            <person name="Culley D."/>
            <person name="Magnuson J.K."/>
            <person name="James T.Y."/>
            <person name="O'Malley M.A."/>
            <person name="Stajich J.E."/>
            <person name="Spatafora J.W."/>
            <person name="Visel A."/>
            <person name="Grigoriev I.V."/>
        </authorList>
    </citation>
    <scope>NUCLEOTIDE SEQUENCE [LARGE SCALE GENOMIC DNA]</scope>
    <source>
        <strain evidence="5 6">NRRL 1336</strain>
    </source>
</reference>
<evidence type="ECO:0000313" key="6">
    <source>
        <dbReference type="Proteomes" id="UP000193560"/>
    </source>
</evidence>
<dbReference type="Proteomes" id="UP000193560">
    <property type="component" value="Unassembled WGS sequence"/>
</dbReference>
<keyword evidence="1" id="KW-0343">GTPase activation</keyword>
<dbReference type="InterPro" id="IPR027038">
    <property type="entry name" value="RanGap"/>
</dbReference>
<feature type="compositionally biased region" description="Low complexity" evidence="4">
    <location>
        <begin position="579"/>
        <end position="598"/>
    </location>
</feature>
<proteinExistence type="predicted"/>
<protein>
    <submittedName>
        <fullName evidence="5">Uncharacterized protein</fullName>
    </submittedName>
</protein>
<dbReference type="GO" id="GO:0006913">
    <property type="term" value="P:nucleocytoplasmic transport"/>
    <property type="evidence" value="ECO:0007669"/>
    <property type="project" value="TreeGrafter"/>
</dbReference>
<dbReference type="GO" id="GO:0005634">
    <property type="term" value="C:nucleus"/>
    <property type="evidence" value="ECO:0007669"/>
    <property type="project" value="TreeGrafter"/>
</dbReference>
<dbReference type="GO" id="GO:0005096">
    <property type="term" value="F:GTPase activator activity"/>
    <property type="evidence" value="ECO:0007669"/>
    <property type="project" value="UniProtKB-KW"/>
</dbReference>
<dbReference type="STRING" id="90262.A0A1X2J2C8"/>
<dbReference type="Pfam" id="PF13516">
    <property type="entry name" value="LRR_6"/>
    <property type="match status" value="2"/>
</dbReference>